<protein>
    <submittedName>
        <fullName evidence="1">Uncharacterized protein</fullName>
    </submittedName>
</protein>
<sequence>MVQIIDPEVNVISNKIGIITEVVNVLGNLPPSLLLSQVYLKHKPI</sequence>
<reference evidence="2" key="1">
    <citation type="submission" date="2018-02" db="EMBL/GenBank/DDBJ databases">
        <authorList>
            <person name="Hausmann B."/>
        </authorList>
    </citation>
    <scope>NUCLEOTIDE SEQUENCE [LARGE SCALE GENOMIC DNA]</scope>
    <source>
        <strain evidence="2">Peat soil MAG SbF1</strain>
    </source>
</reference>
<accession>A0A2U3KK47</accession>
<organism evidence="1 2">
    <name type="scientific">Candidatus Desulfosporosinus infrequens</name>
    <dbReference type="NCBI Taxonomy" id="2043169"/>
    <lineage>
        <taxon>Bacteria</taxon>
        <taxon>Bacillati</taxon>
        <taxon>Bacillota</taxon>
        <taxon>Clostridia</taxon>
        <taxon>Eubacteriales</taxon>
        <taxon>Desulfitobacteriaceae</taxon>
        <taxon>Desulfosporosinus</taxon>
    </lineage>
</organism>
<dbReference type="Proteomes" id="UP000238916">
    <property type="component" value="Unassembled WGS sequence"/>
</dbReference>
<name>A0A2U3KK47_9FIRM</name>
<evidence type="ECO:0000313" key="2">
    <source>
        <dbReference type="Proteomes" id="UP000238916"/>
    </source>
</evidence>
<proteinExistence type="predicted"/>
<dbReference type="EMBL" id="OMOF01000127">
    <property type="protein sequence ID" value="SPF40044.1"/>
    <property type="molecule type" value="Genomic_DNA"/>
</dbReference>
<evidence type="ECO:0000313" key="1">
    <source>
        <dbReference type="EMBL" id="SPF40044.1"/>
    </source>
</evidence>
<dbReference type="AlphaFoldDB" id="A0A2U3KK47"/>
<gene>
    <name evidence="1" type="ORF">SBF1_2120003</name>
</gene>